<evidence type="ECO:0000313" key="4">
    <source>
        <dbReference type="EMBL" id="RYN55054.1"/>
    </source>
</evidence>
<comment type="caution">
    <text evidence="4">The sequence shown here is derived from an EMBL/GenBank/DDBJ whole genome shotgun (WGS) entry which is preliminary data.</text>
</comment>
<dbReference type="AlphaFoldDB" id="A0A4Q4MN03"/>
<reference evidence="5" key="1">
    <citation type="journal article" date="2019" name="bioRxiv">
        <title>Genomics, evolutionary history and diagnostics of the Alternaria alternata species group including apple and Asian pear pathotypes.</title>
        <authorList>
            <person name="Armitage A.D."/>
            <person name="Cockerton H.M."/>
            <person name="Sreenivasaprasad S."/>
            <person name="Woodhall J.W."/>
            <person name="Lane C.R."/>
            <person name="Harrison R.J."/>
            <person name="Clarkson J.P."/>
        </authorList>
    </citation>
    <scope>NUCLEOTIDE SEQUENCE [LARGE SCALE GENOMIC DNA]</scope>
    <source>
        <strain evidence="5">FERA 1082</strain>
    </source>
</reference>
<dbReference type="InterPro" id="IPR050560">
    <property type="entry name" value="MYB_TF"/>
</dbReference>
<feature type="domain" description="Myb-like" evidence="2">
    <location>
        <begin position="3"/>
        <end position="58"/>
    </location>
</feature>
<dbReference type="InterPro" id="IPR009057">
    <property type="entry name" value="Homeodomain-like_sf"/>
</dbReference>
<sequence length="380" mass="43043">MDHSSRQPRKWSLAEDQKLREEVEAQLVEGEVKDWCRIADSLPGRTNKDCRKRWHNSVAGGLKKGQWSKSEDQLLSRGVQQYGQKWTVVANCVGTRSADQCAKRWQQSLDPDLDRSEWRDSDDAALIDAVQRLGRHWKDIQREHFPGRSKNDIKNRYVTYSCFWDLFLMISRYTVLVRRYQNQGITLPNAPSSPSDCGTPAGLSSYPDDDDYLSHSSHVYNTLLPTPSHGSDRHSWSSFDNDAYSTWSSPQTYATPTAIADHNAQHQSVAPSQYLYTQPPLGSNVPSTWDQTSPYTHHPAPSLHTGAPTNPPLYGYSPYQVAQQPIVPHNIAYTASTDRAAYATMPNRSPPTASSQQVYDPSASAMYRDPRHSQHPYYRS</sequence>
<feature type="domain" description="Myb-like" evidence="2">
    <location>
        <begin position="59"/>
        <end position="109"/>
    </location>
</feature>
<dbReference type="GO" id="GO:0005634">
    <property type="term" value="C:nucleus"/>
    <property type="evidence" value="ECO:0007669"/>
    <property type="project" value="TreeGrafter"/>
</dbReference>
<dbReference type="InterPro" id="IPR017930">
    <property type="entry name" value="Myb_dom"/>
</dbReference>
<dbReference type="GO" id="GO:0045944">
    <property type="term" value="P:positive regulation of transcription by RNA polymerase II"/>
    <property type="evidence" value="ECO:0007669"/>
    <property type="project" value="TreeGrafter"/>
</dbReference>
<evidence type="ECO:0008006" key="6">
    <source>
        <dbReference type="Google" id="ProtNLM"/>
    </source>
</evidence>
<dbReference type="PROSITE" id="PS51294">
    <property type="entry name" value="HTH_MYB"/>
    <property type="match status" value="2"/>
</dbReference>
<dbReference type="InterPro" id="IPR001005">
    <property type="entry name" value="SANT/Myb"/>
</dbReference>
<dbReference type="GO" id="GO:0000981">
    <property type="term" value="F:DNA-binding transcription factor activity, RNA polymerase II-specific"/>
    <property type="evidence" value="ECO:0007669"/>
    <property type="project" value="TreeGrafter"/>
</dbReference>
<organism evidence="4 5">
    <name type="scientific">Alternaria tenuissima</name>
    <dbReference type="NCBI Taxonomy" id="119927"/>
    <lineage>
        <taxon>Eukaryota</taxon>
        <taxon>Fungi</taxon>
        <taxon>Dikarya</taxon>
        <taxon>Ascomycota</taxon>
        <taxon>Pezizomycotina</taxon>
        <taxon>Dothideomycetes</taxon>
        <taxon>Pleosporomycetidae</taxon>
        <taxon>Pleosporales</taxon>
        <taxon>Pleosporineae</taxon>
        <taxon>Pleosporaceae</taxon>
        <taxon>Alternaria</taxon>
        <taxon>Alternaria sect. Alternaria</taxon>
        <taxon>Alternaria alternata complex</taxon>
    </lineage>
</organism>
<dbReference type="CDD" id="cd00167">
    <property type="entry name" value="SANT"/>
    <property type="match status" value="3"/>
</dbReference>
<gene>
    <name evidence="4" type="ORF">AA0114_g3511</name>
</gene>
<evidence type="ECO:0000256" key="1">
    <source>
        <dbReference type="SAM" id="MobiDB-lite"/>
    </source>
</evidence>
<dbReference type="PANTHER" id="PTHR45614">
    <property type="entry name" value="MYB PROTEIN-RELATED"/>
    <property type="match status" value="1"/>
</dbReference>
<feature type="domain" description="HTH myb-type" evidence="3">
    <location>
        <begin position="62"/>
        <end position="113"/>
    </location>
</feature>
<feature type="compositionally biased region" description="Polar residues" evidence="1">
    <location>
        <begin position="275"/>
        <end position="295"/>
    </location>
</feature>
<dbReference type="Proteomes" id="UP000292402">
    <property type="component" value="Unassembled WGS sequence"/>
</dbReference>
<dbReference type="GO" id="GO:0000278">
    <property type="term" value="P:mitotic cell cycle"/>
    <property type="evidence" value="ECO:0007669"/>
    <property type="project" value="TreeGrafter"/>
</dbReference>
<feature type="domain" description="Myb-like" evidence="2">
    <location>
        <begin position="110"/>
        <end position="161"/>
    </location>
</feature>
<dbReference type="SMART" id="SM00717">
    <property type="entry name" value="SANT"/>
    <property type="match status" value="3"/>
</dbReference>
<dbReference type="PANTHER" id="PTHR45614:SF265">
    <property type="entry name" value="MYB-LIKE DOMAIN-CONTAINING PROTEIN-RELATED"/>
    <property type="match status" value="1"/>
</dbReference>
<dbReference type="PROSITE" id="PS50090">
    <property type="entry name" value="MYB_LIKE"/>
    <property type="match status" value="3"/>
</dbReference>
<dbReference type="Gene3D" id="1.10.10.60">
    <property type="entry name" value="Homeodomain-like"/>
    <property type="match status" value="3"/>
</dbReference>
<evidence type="ECO:0000259" key="3">
    <source>
        <dbReference type="PROSITE" id="PS51294"/>
    </source>
</evidence>
<dbReference type="EMBL" id="PDXA01000009">
    <property type="protein sequence ID" value="RYN55054.1"/>
    <property type="molecule type" value="Genomic_DNA"/>
</dbReference>
<dbReference type="GO" id="GO:0000978">
    <property type="term" value="F:RNA polymerase II cis-regulatory region sequence-specific DNA binding"/>
    <property type="evidence" value="ECO:0007669"/>
    <property type="project" value="TreeGrafter"/>
</dbReference>
<evidence type="ECO:0000259" key="2">
    <source>
        <dbReference type="PROSITE" id="PS50090"/>
    </source>
</evidence>
<accession>A0A4Q4MN03</accession>
<dbReference type="Pfam" id="PF13921">
    <property type="entry name" value="Myb_DNA-bind_6"/>
    <property type="match status" value="1"/>
</dbReference>
<feature type="region of interest" description="Disordered" evidence="1">
    <location>
        <begin position="342"/>
        <end position="380"/>
    </location>
</feature>
<feature type="compositionally biased region" description="Polar residues" evidence="1">
    <location>
        <begin position="346"/>
        <end position="359"/>
    </location>
</feature>
<dbReference type="Pfam" id="PF00249">
    <property type="entry name" value="Myb_DNA-binding"/>
    <property type="match status" value="1"/>
</dbReference>
<name>A0A4Q4MN03_9PLEO</name>
<feature type="domain" description="HTH myb-type" evidence="3">
    <location>
        <begin position="3"/>
        <end position="56"/>
    </location>
</feature>
<protein>
    <recommendedName>
        <fullName evidence="6">Myb-like DNA-binding protein</fullName>
    </recommendedName>
</protein>
<feature type="region of interest" description="Disordered" evidence="1">
    <location>
        <begin position="275"/>
        <end position="309"/>
    </location>
</feature>
<proteinExistence type="predicted"/>
<evidence type="ECO:0000313" key="5">
    <source>
        <dbReference type="Proteomes" id="UP000292402"/>
    </source>
</evidence>
<dbReference type="SUPFAM" id="SSF46689">
    <property type="entry name" value="Homeodomain-like"/>
    <property type="match status" value="2"/>
</dbReference>